<dbReference type="Pfam" id="PF20142">
    <property type="entry name" value="Scaffold"/>
    <property type="match status" value="1"/>
</dbReference>
<evidence type="ECO:0000256" key="7">
    <source>
        <dbReference type="PROSITE-ProRule" id="PRU01373"/>
    </source>
</evidence>
<evidence type="ECO:0000256" key="1">
    <source>
        <dbReference type="ARBA" id="ARBA00004752"/>
    </source>
</evidence>
<feature type="signal peptide" evidence="8">
    <location>
        <begin position="1"/>
        <end position="26"/>
    </location>
</feature>
<dbReference type="PANTHER" id="PTHR41533">
    <property type="entry name" value="L,D-TRANSPEPTIDASE HI_1667-RELATED"/>
    <property type="match status" value="1"/>
</dbReference>
<dbReference type="CDD" id="cd16913">
    <property type="entry name" value="YkuD_like"/>
    <property type="match status" value="1"/>
</dbReference>
<feature type="domain" description="L,D-TPase catalytic" evidence="9">
    <location>
        <begin position="370"/>
        <end position="547"/>
    </location>
</feature>
<keyword evidence="6 7" id="KW-0961">Cell wall biogenesis/degradation</keyword>
<dbReference type="Gene3D" id="2.40.440.10">
    <property type="entry name" value="L,D-transpeptidase catalytic domain-like"/>
    <property type="match status" value="1"/>
</dbReference>
<keyword evidence="8" id="KW-0732">Signal</keyword>
<dbReference type="Pfam" id="PF03734">
    <property type="entry name" value="YkuD"/>
    <property type="match status" value="1"/>
</dbReference>
<dbReference type="GO" id="GO:0008360">
    <property type="term" value="P:regulation of cell shape"/>
    <property type="evidence" value="ECO:0007669"/>
    <property type="project" value="UniProtKB-UniRule"/>
</dbReference>
<keyword evidence="4 7" id="KW-0133">Cell shape</keyword>
<dbReference type="InterPro" id="IPR036365">
    <property type="entry name" value="PGBD-like_sf"/>
</dbReference>
<evidence type="ECO:0000256" key="2">
    <source>
        <dbReference type="ARBA" id="ARBA00005992"/>
    </source>
</evidence>
<reference evidence="10 11" key="1">
    <citation type="submission" date="2016-10" db="EMBL/GenBank/DDBJ databases">
        <authorList>
            <person name="Varghese N."/>
            <person name="Submissions S."/>
        </authorList>
    </citation>
    <scope>NUCLEOTIDE SEQUENCE [LARGE SCALE GENOMIC DNA]</scope>
    <source>
        <strain evidence="10 11">DSM 18839</strain>
    </source>
</reference>
<evidence type="ECO:0000256" key="6">
    <source>
        <dbReference type="ARBA" id="ARBA00023316"/>
    </source>
</evidence>
<dbReference type="InterPro" id="IPR036366">
    <property type="entry name" value="PGBDSf"/>
</dbReference>
<feature type="active site" description="Proton donor/acceptor" evidence="7">
    <location>
        <position position="502"/>
    </location>
</feature>
<evidence type="ECO:0000256" key="4">
    <source>
        <dbReference type="ARBA" id="ARBA00022960"/>
    </source>
</evidence>
<organism evidence="10 11">
    <name type="scientific">Thalassobaculum litoreum DSM 18839</name>
    <dbReference type="NCBI Taxonomy" id="1123362"/>
    <lineage>
        <taxon>Bacteria</taxon>
        <taxon>Pseudomonadati</taxon>
        <taxon>Pseudomonadota</taxon>
        <taxon>Alphaproteobacteria</taxon>
        <taxon>Rhodospirillales</taxon>
        <taxon>Thalassobaculaceae</taxon>
        <taxon>Thalassobaculum</taxon>
    </lineage>
</organism>
<dbReference type="EMBL" id="FNBW01000011">
    <property type="protein sequence ID" value="SDG14604.1"/>
    <property type="molecule type" value="Genomic_DNA"/>
</dbReference>
<dbReference type="Gene3D" id="1.10.101.10">
    <property type="entry name" value="PGBD-like superfamily/PGBD"/>
    <property type="match status" value="1"/>
</dbReference>
<comment type="similarity">
    <text evidence="2">Belongs to the YkuD family.</text>
</comment>
<dbReference type="InterPro" id="IPR045380">
    <property type="entry name" value="LD_TPept_scaffold_dom"/>
</dbReference>
<dbReference type="InterPro" id="IPR038063">
    <property type="entry name" value="Transpep_catalytic_dom"/>
</dbReference>
<evidence type="ECO:0000256" key="5">
    <source>
        <dbReference type="ARBA" id="ARBA00022984"/>
    </source>
</evidence>
<dbReference type="InterPro" id="IPR005490">
    <property type="entry name" value="LD_TPept_cat_dom"/>
</dbReference>
<feature type="active site" description="Nucleophile" evidence="7">
    <location>
        <position position="521"/>
    </location>
</feature>
<dbReference type="UniPathway" id="UPA00219"/>
<gene>
    <name evidence="10" type="ORF">SAMN05660686_03496</name>
</gene>
<dbReference type="Pfam" id="PF01471">
    <property type="entry name" value="PG_binding_1"/>
    <property type="match status" value="1"/>
</dbReference>
<accession>A0A8G2EXC7</accession>
<comment type="pathway">
    <text evidence="1 7">Cell wall biogenesis; peptidoglycan biosynthesis.</text>
</comment>
<dbReference type="InterPro" id="IPR052905">
    <property type="entry name" value="LD-transpeptidase_YkuD-like"/>
</dbReference>
<comment type="caution">
    <text evidence="10">The sequence shown here is derived from an EMBL/GenBank/DDBJ whole genome shotgun (WGS) entry which is preliminary data.</text>
</comment>
<dbReference type="GO" id="GO:0016740">
    <property type="term" value="F:transferase activity"/>
    <property type="evidence" value="ECO:0007669"/>
    <property type="project" value="UniProtKB-KW"/>
</dbReference>
<protein>
    <submittedName>
        <fullName evidence="10">Murein L,D-transpeptidase YcbB/YkuD</fullName>
    </submittedName>
</protein>
<keyword evidence="3" id="KW-0808">Transferase</keyword>
<evidence type="ECO:0000256" key="3">
    <source>
        <dbReference type="ARBA" id="ARBA00022679"/>
    </source>
</evidence>
<feature type="chain" id="PRO_5034083438" evidence="8">
    <location>
        <begin position="27"/>
        <end position="622"/>
    </location>
</feature>
<dbReference type="GO" id="GO:0009252">
    <property type="term" value="P:peptidoglycan biosynthetic process"/>
    <property type="evidence" value="ECO:0007669"/>
    <property type="project" value="UniProtKB-UniPathway"/>
</dbReference>
<evidence type="ECO:0000313" key="10">
    <source>
        <dbReference type="EMBL" id="SDG14604.1"/>
    </source>
</evidence>
<name>A0A8G2EXC7_9PROT</name>
<dbReference type="InterPro" id="IPR002477">
    <property type="entry name" value="Peptidoglycan-bd-like"/>
</dbReference>
<dbReference type="PANTHER" id="PTHR41533:SF2">
    <property type="entry name" value="BLR7131 PROTEIN"/>
    <property type="match status" value="1"/>
</dbReference>
<keyword evidence="11" id="KW-1185">Reference proteome</keyword>
<dbReference type="GO" id="GO:0071555">
    <property type="term" value="P:cell wall organization"/>
    <property type="evidence" value="ECO:0007669"/>
    <property type="project" value="UniProtKB-UniRule"/>
</dbReference>
<dbReference type="GO" id="GO:0004180">
    <property type="term" value="F:carboxypeptidase activity"/>
    <property type="evidence" value="ECO:0007669"/>
    <property type="project" value="UniProtKB-ARBA"/>
</dbReference>
<proteinExistence type="inferred from homology"/>
<sequence>MFYSRSLLAGFVAGSSLLIGLSPAVAQHAVPASIAVPSVEEVSSVPAADMLGDPVRGDLTDDIERLVMQDALAADLGDDLGASTVQAARMAYAQDLFQPIWSREGAASLVTLGNRLFDYGLQVEQVVGHTVQQVVETRFDAAAAADRAQADLQLTAAWLRIAAAVSGGLEDEGAAVASLSSRPARSLLTTALRRAGDGDAIGTLEPFEIDNAQYDGLKRALLEYRDIRARGGWYAIPRGDLVREGDRDERIPALRARLRAEGYAIDWGTEGPQRAPISTPTSGTEPLVEVSLGPPSTVDDQSADQLTDPTLLDAPLVAILTEFQSRHGLEPDGVLGPMTLAALNESVDSKIQRIVRAMEQWRRQGALGDRYVWANIPSFTVEGWKAGRREIQMKTIVGQPSRETPNFSDEIEYTVANPKWYVPVSIARRDKLPKLIEDSTYADRKGFAVYERSTGLRVRASAVDWGDPTAATRYRLVQDPGAMNALGELKIIFPNRHSVYLHGTPSVSLFKRANRAFSSGCIRLEKPVALADWLASHDTSASAAQIREAVASGENRHIRFGAPIPVHLTYITVTVDEEGVPNFWRDIYKRDDEIHFVERHGPPDVQTTASVALDSMGTTPAD</sequence>
<dbReference type="PROSITE" id="PS52029">
    <property type="entry name" value="LD_TPASE"/>
    <property type="match status" value="1"/>
</dbReference>
<dbReference type="SUPFAM" id="SSF47090">
    <property type="entry name" value="PGBD-like"/>
    <property type="match status" value="1"/>
</dbReference>
<evidence type="ECO:0000256" key="8">
    <source>
        <dbReference type="SAM" id="SignalP"/>
    </source>
</evidence>
<evidence type="ECO:0000259" key="9">
    <source>
        <dbReference type="PROSITE" id="PS52029"/>
    </source>
</evidence>
<dbReference type="Proteomes" id="UP000198615">
    <property type="component" value="Unassembled WGS sequence"/>
</dbReference>
<evidence type="ECO:0000313" key="11">
    <source>
        <dbReference type="Proteomes" id="UP000198615"/>
    </source>
</evidence>
<keyword evidence="5 7" id="KW-0573">Peptidoglycan synthesis</keyword>
<dbReference type="AlphaFoldDB" id="A0A8G2EXC7"/>
<dbReference type="SUPFAM" id="SSF141523">
    <property type="entry name" value="L,D-transpeptidase catalytic domain-like"/>
    <property type="match status" value="1"/>
</dbReference>